<proteinExistence type="predicted"/>
<organism evidence="2 3">
    <name type="scientific">Streptomyces lavendulae subsp. lavendulae</name>
    <dbReference type="NCBI Taxonomy" id="58340"/>
    <lineage>
        <taxon>Bacteria</taxon>
        <taxon>Bacillati</taxon>
        <taxon>Actinomycetota</taxon>
        <taxon>Actinomycetes</taxon>
        <taxon>Kitasatosporales</taxon>
        <taxon>Streptomycetaceae</taxon>
        <taxon>Streptomyces</taxon>
    </lineage>
</organism>
<reference evidence="2 3" key="1">
    <citation type="submission" date="2017-11" db="EMBL/GenBank/DDBJ databases">
        <title>Complete genome sequence of Streptomyces lavendulae subsp. lavendulae CCM 3239 (formerly 'Streptomyces aureofaciens CCM 3239'), the producer of the angucycline-type antibiotic auricin.</title>
        <authorList>
            <person name="Busche T."/>
            <person name="Novakova R."/>
            <person name="Al'Dilaimi A."/>
            <person name="Homerova D."/>
            <person name="Feckova L."/>
            <person name="Rezuchova B."/>
            <person name="Mingyar E."/>
            <person name="Csolleiova D."/>
            <person name="Bekeova C."/>
            <person name="Winkler A."/>
            <person name="Sevcikova B."/>
            <person name="Kalinowski J."/>
            <person name="Kormanec J."/>
            <person name="Ruckert C."/>
        </authorList>
    </citation>
    <scope>NUCLEOTIDE SEQUENCE [LARGE SCALE GENOMIC DNA]</scope>
    <source>
        <strain evidence="2 3">CCM 3239</strain>
    </source>
</reference>
<evidence type="ECO:0000313" key="3">
    <source>
        <dbReference type="Proteomes" id="UP000231791"/>
    </source>
</evidence>
<sequence>MVSLYYPAIADTGIPAPYAPLGEARALLTYRGELSRHTNAEQVAAVRTHAREGALPRTGHGRYPLIVLSPGFTPPCSSADSASRTARASKRRTRRRELRRRVRRSTLAQACSAGDRDLVDDRLGRPGEGGHAEGGAHGRTARDDAGRTAHLNGR</sequence>
<dbReference type="EMBL" id="CP024985">
    <property type="protein sequence ID" value="ATZ22224.1"/>
    <property type="molecule type" value="Genomic_DNA"/>
</dbReference>
<dbReference type="AlphaFoldDB" id="A0A2K8P651"/>
<evidence type="ECO:0000256" key="1">
    <source>
        <dbReference type="SAM" id="MobiDB-lite"/>
    </source>
</evidence>
<protein>
    <submittedName>
        <fullName evidence="2">Uncharacterized protein</fullName>
    </submittedName>
</protein>
<evidence type="ECO:0000313" key="2">
    <source>
        <dbReference type="EMBL" id="ATZ22224.1"/>
    </source>
</evidence>
<dbReference type="KEGG" id="slx:SLAV_01475"/>
<feature type="region of interest" description="Disordered" evidence="1">
    <location>
        <begin position="74"/>
        <end position="154"/>
    </location>
</feature>
<dbReference type="Proteomes" id="UP000231791">
    <property type="component" value="Chromosome"/>
</dbReference>
<feature type="compositionally biased region" description="Basic and acidic residues" evidence="1">
    <location>
        <begin position="114"/>
        <end position="147"/>
    </location>
</feature>
<name>A0A2K8P651_STRLA</name>
<feature type="compositionally biased region" description="Basic residues" evidence="1">
    <location>
        <begin position="87"/>
        <end position="104"/>
    </location>
</feature>
<dbReference type="Gene3D" id="3.40.50.1820">
    <property type="entry name" value="alpha/beta hydrolase"/>
    <property type="match status" value="1"/>
</dbReference>
<gene>
    <name evidence="2" type="ORF">SLAV_01475</name>
</gene>
<dbReference type="InterPro" id="IPR029058">
    <property type="entry name" value="AB_hydrolase_fold"/>
</dbReference>
<keyword evidence="3" id="KW-1185">Reference proteome</keyword>
<feature type="compositionally biased region" description="Low complexity" evidence="1">
    <location>
        <begin position="77"/>
        <end position="86"/>
    </location>
</feature>
<accession>A0A2K8P651</accession>